<comment type="caution">
    <text evidence="2">The sequence shown here is derived from an EMBL/GenBank/DDBJ whole genome shotgun (WGS) entry which is preliminary data.</text>
</comment>
<keyword evidence="1" id="KW-0472">Membrane</keyword>
<dbReference type="Proteomes" id="UP000784294">
    <property type="component" value="Unassembled WGS sequence"/>
</dbReference>
<proteinExistence type="predicted"/>
<name>A0A3S5C3F4_9PLAT</name>
<gene>
    <name evidence="2" type="ORF">PXEA_LOCUS26139</name>
</gene>
<accession>A0A3S5C3F4</accession>
<evidence type="ECO:0000313" key="2">
    <source>
        <dbReference type="EMBL" id="VEL32699.1"/>
    </source>
</evidence>
<feature type="transmembrane region" description="Helical" evidence="1">
    <location>
        <begin position="6"/>
        <end position="30"/>
    </location>
</feature>
<evidence type="ECO:0000256" key="1">
    <source>
        <dbReference type="SAM" id="Phobius"/>
    </source>
</evidence>
<protein>
    <submittedName>
        <fullName evidence="2">Uncharacterized protein</fullName>
    </submittedName>
</protein>
<keyword evidence="3" id="KW-1185">Reference proteome</keyword>
<reference evidence="2" key="1">
    <citation type="submission" date="2018-11" db="EMBL/GenBank/DDBJ databases">
        <authorList>
            <consortium name="Pathogen Informatics"/>
        </authorList>
    </citation>
    <scope>NUCLEOTIDE SEQUENCE</scope>
</reference>
<dbReference type="EMBL" id="CAAALY010244531">
    <property type="protein sequence ID" value="VEL32699.1"/>
    <property type="molecule type" value="Genomic_DNA"/>
</dbReference>
<sequence>MKRNNQLAAFGPYVCISTASSLLIMTHCLFSKRRPPDAPRSGDRARRVLPVVAAILACGQTCAACKSGFHLGVHSDMPVDYV</sequence>
<keyword evidence="1" id="KW-0812">Transmembrane</keyword>
<organism evidence="2 3">
    <name type="scientific">Protopolystoma xenopodis</name>
    <dbReference type="NCBI Taxonomy" id="117903"/>
    <lineage>
        <taxon>Eukaryota</taxon>
        <taxon>Metazoa</taxon>
        <taxon>Spiralia</taxon>
        <taxon>Lophotrochozoa</taxon>
        <taxon>Platyhelminthes</taxon>
        <taxon>Monogenea</taxon>
        <taxon>Polyopisthocotylea</taxon>
        <taxon>Polystomatidea</taxon>
        <taxon>Polystomatidae</taxon>
        <taxon>Protopolystoma</taxon>
    </lineage>
</organism>
<dbReference type="AlphaFoldDB" id="A0A3S5C3F4"/>
<evidence type="ECO:0000313" key="3">
    <source>
        <dbReference type="Proteomes" id="UP000784294"/>
    </source>
</evidence>
<keyword evidence="1" id="KW-1133">Transmembrane helix</keyword>